<evidence type="ECO:0000256" key="1">
    <source>
        <dbReference type="SAM" id="MobiDB-lite"/>
    </source>
</evidence>
<feature type="region of interest" description="Disordered" evidence="1">
    <location>
        <begin position="58"/>
        <end position="90"/>
    </location>
</feature>
<dbReference type="AlphaFoldDB" id="A0A0B6ZGI3"/>
<evidence type="ECO:0000313" key="2">
    <source>
        <dbReference type="EMBL" id="CEK66936.1"/>
    </source>
</evidence>
<feature type="non-terminal residue" evidence="2">
    <location>
        <position position="90"/>
    </location>
</feature>
<feature type="compositionally biased region" description="Polar residues" evidence="1">
    <location>
        <begin position="77"/>
        <end position="90"/>
    </location>
</feature>
<feature type="non-terminal residue" evidence="2">
    <location>
        <position position="1"/>
    </location>
</feature>
<name>A0A0B6ZGI3_9EUPU</name>
<proteinExistence type="predicted"/>
<dbReference type="EMBL" id="HACG01020071">
    <property type="protein sequence ID" value="CEK66936.1"/>
    <property type="molecule type" value="Transcribed_RNA"/>
</dbReference>
<protein>
    <submittedName>
        <fullName evidence="2">Uncharacterized protein</fullName>
    </submittedName>
</protein>
<accession>A0A0B6ZGI3</accession>
<sequence>KDNPTDGIDQQVRITNSPYTCFRKLSSGSSVLQSLLTTPTDSEPTSKSFSLLQNLLEPNRNVKEKEQPKSMSVLPAESTSKLAYTQSQYP</sequence>
<reference evidence="2" key="1">
    <citation type="submission" date="2014-12" db="EMBL/GenBank/DDBJ databases">
        <title>Insight into the proteome of Arion vulgaris.</title>
        <authorList>
            <person name="Aradska J."/>
            <person name="Bulat T."/>
            <person name="Smidak R."/>
            <person name="Sarate P."/>
            <person name="Gangsoo J."/>
            <person name="Sialana F."/>
            <person name="Bilban M."/>
            <person name="Lubec G."/>
        </authorList>
    </citation>
    <scope>NUCLEOTIDE SEQUENCE</scope>
    <source>
        <tissue evidence="2">Skin</tissue>
    </source>
</reference>
<gene>
    <name evidence="2" type="primary">ORF60713</name>
</gene>
<organism evidence="2">
    <name type="scientific">Arion vulgaris</name>
    <dbReference type="NCBI Taxonomy" id="1028688"/>
    <lineage>
        <taxon>Eukaryota</taxon>
        <taxon>Metazoa</taxon>
        <taxon>Spiralia</taxon>
        <taxon>Lophotrochozoa</taxon>
        <taxon>Mollusca</taxon>
        <taxon>Gastropoda</taxon>
        <taxon>Heterobranchia</taxon>
        <taxon>Euthyneura</taxon>
        <taxon>Panpulmonata</taxon>
        <taxon>Eupulmonata</taxon>
        <taxon>Stylommatophora</taxon>
        <taxon>Helicina</taxon>
        <taxon>Arionoidea</taxon>
        <taxon>Arionidae</taxon>
        <taxon>Arion</taxon>
    </lineage>
</organism>